<reference evidence="1 2" key="1">
    <citation type="journal article" date="2018" name="Elife">
        <title>Discovery and characterization of a prevalent human gut bacterial enzyme sufficient for the inactivation of a family of plant toxins.</title>
        <authorList>
            <person name="Koppel N."/>
            <person name="Bisanz J.E."/>
            <person name="Pandelia M.E."/>
            <person name="Turnbaugh P.J."/>
            <person name="Balskus E.P."/>
        </authorList>
    </citation>
    <scope>NUCLEOTIDE SEQUENCE [LARGE SCALE GENOMIC DNA]</scope>
    <source>
        <strain evidence="1 2">OB21 GAM 11</strain>
    </source>
</reference>
<sequence length="78" mass="8991">MGFDEEAVTDEQREACAVVVMRTMLEDWCDDTGAPFDDALDAFASSRTYELLFDFSSRQWAEGPDNLRFVWEQEKKNG</sequence>
<evidence type="ECO:0000313" key="2">
    <source>
        <dbReference type="Proteomes" id="UP000253805"/>
    </source>
</evidence>
<evidence type="ECO:0008006" key="3">
    <source>
        <dbReference type="Google" id="ProtNLM"/>
    </source>
</evidence>
<proteinExistence type="predicted"/>
<accession>A0A369P2F2</accession>
<organism evidence="1 2">
    <name type="scientific">Adlercreutzia equolifaciens subsp. celatus</name>
    <dbReference type="NCBI Taxonomy" id="394340"/>
    <lineage>
        <taxon>Bacteria</taxon>
        <taxon>Bacillati</taxon>
        <taxon>Actinomycetota</taxon>
        <taxon>Coriobacteriia</taxon>
        <taxon>Eggerthellales</taxon>
        <taxon>Eggerthellaceae</taxon>
        <taxon>Adlercreutzia</taxon>
    </lineage>
</organism>
<gene>
    <name evidence="1" type="ORF">C1850_04990</name>
</gene>
<comment type="caution">
    <text evidence="1">The sequence shown here is derived from an EMBL/GenBank/DDBJ whole genome shotgun (WGS) entry which is preliminary data.</text>
</comment>
<dbReference type="AlphaFoldDB" id="A0A369P2F2"/>
<dbReference type="EMBL" id="PPUT01000009">
    <property type="protein sequence ID" value="RDC45467.1"/>
    <property type="molecule type" value="Genomic_DNA"/>
</dbReference>
<evidence type="ECO:0000313" key="1">
    <source>
        <dbReference type="EMBL" id="RDC45467.1"/>
    </source>
</evidence>
<dbReference type="RefSeq" id="WP_114548826.1">
    <property type="nucleotide sequence ID" value="NZ_PPUT01000009.1"/>
</dbReference>
<name>A0A369P2F2_9ACTN</name>
<protein>
    <recommendedName>
        <fullName evidence="3">DUF3791 domain-containing protein</fullName>
    </recommendedName>
</protein>
<dbReference type="Proteomes" id="UP000253805">
    <property type="component" value="Unassembled WGS sequence"/>
</dbReference>